<organism evidence="2 3">
    <name type="scientific">Portunus trituberculatus</name>
    <name type="common">Swimming crab</name>
    <name type="synonym">Neptunus trituberculatus</name>
    <dbReference type="NCBI Taxonomy" id="210409"/>
    <lineage>
        <taxon>Eukaryota</taxon>
        <taxon>Metazoa</taxon>
        <taxon>Ecdysozoa</taxon>
        <taxon>Arthropoda</taxon>
        <taxon>Crustacea</taxon>
        <taxon>Multicrustacea</taxon>
        <taxon>Malacostraca</taxon>
        <taxon>Eumalacostraca</taxon>
        <taxon>Eucarida</taxon>
        <taxon>Decapoda</taxon>
        <taxon>Pleocyemata</taxon>
        <taxon>Brachyura</taxon>
        <taxon>Eubrachyura</taxon>
        <taxon>Portunoidea</taxon>
        <taxon>Portunidae</taxon>
        <taxon>Portuninae</taxon>
        <taxon>Portunus</taxon>
    </lineage>
</organism>
<protein>
    <submittedName>
        <fullName evidence="2">Uncharacterized protein</fullName>
    </submittedName>
</protein>
<comment type="caution">
    <text evidence="2">The sequence shown here is derived from an EMBL/GenBank/DDBJ whole genome shotgun (WGS) entry which is preliminary data.</text>
</comment>
<evidence type="ECO:0000313" key="3">
    <source>
        <dbReference type="Proteomes" id="UP000324222"/>
    </source>
</evidence>
<sequence>MPGIRGAAASRQAGASPPFRLSPHSGRKQPACSWRTNAHESSPKQVCIVSSPDVHAAADHSLLLLVSGAALPKDSLSY</sequence>
<proteinExistence type="predicted"/>
<dbReference type="Proteomes" id="UP000324222">
    <property type="component" value="Unassembled WGS sequence"/>
</dbReference>
<name>A0A5B7EEI8_PORTR</name>
<feature type="region of interest" description="Disordered" evidence="1">
    <location>
        <begin position="1"/>
        <end position="38"/>
    </location>
</feature>
<feature type="compositionally biased region" description="Low complexity" evidence="1">
    <location>
        <begin position="1"/>
        <end position="18"/>
    </location>
</feature>
<evidence type="ECO:0000313" key="2">
    <source>
        <dbReference type="EMBL" id="MPC31084.1"/>
    </source>
</evidence>
<dbReference type="EMBL" id="VSRR010002365">
    <property type="protein sequence ID" value="MPC31084.1"/>
    <property type="molecule type" value="Genomic_DNA"/>
</dbReference>
<evidence type="ECO:0000256" key="1">
    <source>
        <dbReference type="SAM" id="MobiDB-lite"/>
    </source>
</evidence>
<dbReference type="AlphaFoldDB" id="A0A5B7EEI8"/>
<reference evidence="2 3" key="1">
    <citation type="submission" date="2019-05" db="EMBL/GenBank/DDBJ databases">
        <title>Another draft genome of Portunus trituberculatus and its Hox gene families provides insights of decapod evolution.</title>
        <authorList>
            <person name="Jeong J.-H."/>
            <person name="Song I."/>
            <person name="Kim S."/>
            <person name="Choi T."/>
            <person name="Kim D."/>
            <person name="Ryu S."/>
            <person name="Kim W."/>
        </authorList>
    </citation>
    <scope>NUCLEOTIDE SEQUENCE [LARGE SCALE GENOMIC DNA]</scope>
    <source>
        <tissue evidence="2">Muscle</tissue>
    </source>
</reference>
<accession>A0A5B7EEI8</accession>
<keyword evidence="3" id="KW-1185">Reference proteome</keyword>
<gene>
    <name evidence="2" type="ORF">E2C01_024361</name>
</gene>